<sequence>MPVDDILLHTEEKMQKSAEAVVTEFAGVRTGKASPALVENINIEAYEGSSMRLKELAAITTPEMRTLVIQPWDATVTAAIEKGLQAANLGLNPSVDGKVIRINLPDLSKERRQEMVKATRKLAEDGRISVRHVRREALESLKGEQKNGEITEDDLSHGEKEVQKLTDSYVKKIDDHLSSKEEEILTV</sequence>
<dbReference type="InterPro" id="IPR036191">
    <property type="entry name" value="RRF_sf"/>
</dbReference>
<evidence type="ECO:0000256" key="3">
    <source>
        <dbReference type="ARBA" id="ARBA00022490"/>
    </source>
</evidence>
<dbReference type="Gene3D" id="1.10.132.20">
    <property type="entry name" value="Ribosome-recycling factor"/>
    <property type="match status" value="1"/>
</dbReference>
<dbReference type="EMBL" id="UINC01094913">
    <property type="protein sequence ID" value="SVC50556.1"/>
    <property type="molecule type" value="Genomic_DNA"/>
</dbReference>
<comment type="similarity">
    <text evidence="2">Belongs to the RRF family.</text>
</comment>
<dbReference type="Pfam" id="PF01765">
    <property type="entry name" value="RRF"/>
    <property type="match status" value="1"/>
</dbReference>
<dbReference type="InterPro" id="IPR023584">
    <property type="entry name" value="Ribosome_recyc_fac_dom"/>
</dbReference>
<dbReference type="Gene3D" id="3.30.1360.40">
    <property type="match status" value="1"/>
</dbReference>
<evidence type="ECO:0000256" key="1">
    <source>
        <dbReference type="ARBA" id="ARBA00004496"/>
    </source>
</evidence>
<dbReference type="HAMAP" id="MF_00040">
    <property type="entry name" value="RRF"/>
    <property type="match status" value="1"/>
</dbReference>
<dbReference type="NCBIfam" id="TIGR00496">
    <property type="entry name" value="frr"/>
    <property type="match status" value="1"/>
</dbReference>
<dbReference type="SUPFAM" id="SSF55194">
    <property type="entry name" value="Ribosome recycling factor, RRF"/>
    <property type="match status" value="1"/>
</dbReference>
<dbReference type="FunFam" id="1.10.132.20:FF:000001">
    <property type="entry name" value="Ribosome-recycling factor"/>
    <property type="match status" value="1"/>
</dbReference>
<dbReference type="CDD" id="cd00520">
    <property type="entry name" value="RRF"/>
    <property type="match status" value="1"/>
</dbReference>
<keyword evidence="3" id="KW-0963">Cytoplasm</keyword>
<dbReference type="PANTHER" id="PTHR20982">
    <property type="entry name" value="RIBOSOME RECYCLING FACTOR"/>
    <property type="match status" value="1"/>
</dbReference>
<protein>
    <recommendedName>
        <fullName evidence="5">Ribosome recycling factor domain-containing protein</fullName>
    </recommendedName>
</protein>
<feature type="domain" description="Ribosome recycling factor" evidence="5">
    <location>
        <begin position="23"/>
        <end position="185"/>
    </location>
</feature>
<dbReference type="GO" id="GO:0043023">
    <property type="term" value="F:ribosomal large subunit binding"/>
    <property type="evidence" value="ECO:0007669"/>
    <property type="project" value="TreeGrafter"/>
</dbReference>
<evidence type="ECO:0000313" key="6">
    <source>
        <dbReference type="EMBL" id="SVC50556.1"/>
    </source>
</evidence>
<evidence type="ECO:0000256" key="2">
    <source>
        <dbReference type="ARBA" id="ARBA00005912"/>
    </source>
</evidence>
<gene>
    <name evidence="6" type="ORF">METZ01_LOCUS303410</name>
</gene>
<dbReference type="GO" id="GO:0006412">
    <property type="term" value="P:translation"/>
    <property type="evidence" value="ECO:0007669"/>
    <property type="project" value="UniProtKB-KW"/>
</dbReference>
<dbReference type="InterPro" id="IPR002661">
    <property type="entry name" value="Ribosome_recyc_fac"/>
</dbReference>
<organism evidence="6">
    <name type="scientific">marine metagenome</name>
    <dbReference type="NCBI Taxonomy" id="408172"/>
    <lineage>
        <taxon>unclassified sequences</taxon>
        <taxon>metagenomes</taxon>
        <taxon>ecological metagenomes</taxon>
    </lineage>
</organism>
<name>A0A382MPB6_9ZZZZ</name>
<dbReference type="FunFam" id="3.30.1360.40:FF:000001">
    <property type="entry name" value="Ribosome-recycling factor"/>
    <property type="match status" value="1"/>
</dbReference>
<reference evidence="6" key="1">
    <citation type="submission" date="2018-05" db="EMBL/GenBank/DDBJ databases">
        <authorList>
            <person name="Lanie J.A."/>
            <person name="Ng W.-L."/>
            <person name="Kazmierczak K.M."/>
            <person name="Andrzejewski T.M."/>
            <person name="Davidsen T.M."/>
            <person name="Wayne K.J."/>
            <person name="Tettelin H."/>
            <person name="Glass J.I."/>
            <person name="Rusch D."/>
            <person name="Podicherti R."/>
            <person name="Tsui H.-C.T."/>
            <person name="Winkler M.E."/>
        </authorList>
    </citation>
    <scope>NUCLEOTIDE SEQUENCE</scope>
</reference>
<proteinExistence type="inferred from homology"/>
<dbReference type="PANTHER" id="PTHR20982:SF3">
    <property type="entry name" value="MITOCHONDRIAL RIBOSOME RECYCLING FACTOR PSEUDO 1"/>
    <property type="match status" value="1"/>
</dbReference>
<comment type="subcellular location">
    <subcellularLocation>
        <location evidence="1">Cytoplasm</location>
    </subcellularLocation>
</comment>
<evidence type="ECO:0000259" key="5">
    <source>
        <dbReference type="Pfam" id="PF01765"/>
    </source>
</evidence>
<evidence type="ECO:0000256" key="4">
    <source>
        <dbReference type="ARBA" id="ARBA00022917"/>
    </source>
</evidence>
<dbReference type="AlphaFoldDB" id="A0A382MPB6"/>
<dbReference type="GO" id="GO:0005737">
    <property type="term" value="C:cytoplasm"/>
    <property type="evidence" value="ECO:0007669"/>
    <property type="project" value="UniProtKB-SubCell"/>
</dbReference>
<accession>A0A382MPB6</accession>
<keyword evidence="4" id="KW-0648">Protein biosynthesis</keyword>